<gene>
    <name evidence="3" type="ORF">HKW66_Vig0127300</name>
</gene>
<proteinExistence type="predicted"/>
<dbReference type="GO" id="GO:0009742">
    <property type="term" value="P:brassinosteroid mediated signaling pathway"/>
    <property type="evidence" value="ECO:0007669"/>
    <property type="project" value="InterPro"/>
</dbReference>
<dbReference type="GO" id="GO:0005634">
    <property type="term" value="C:nucleus"/>
    <property type="evidence" value="ECO:0007669"/>
    <property type="project" value="UniProtKB-SubCell"/>
</dbReference>
<accession>A0A8T0K480</accession>
<sequence length="236" mass="27763">MTNMITRSNYEGEQEEKDKEIKDLFQIERKRKRNERNSAKIPLSVMNVMIEFKVAAKEDCDLNRQEKPAINKLKKLSLFTDVLSEKQQEFLDNGLLTVLKNWLEPLPDGSLPNLTIRTKVLKILNDMDLEHHDKREHLKNSGIGNAVMFLSQSDEEINSNRKLANELIYKWCRSLYHNKNTISFKRSEAKTQVTKTQVKSPLSVQQLQQRINKKWQKLKTSRKEQFQHARPMINNT</sequence>
<evidence type="ECO:0000313" key="4">
    <source>
        <dbReference type="Proteomes" id="UP000743370"/>
    </source>
</evidence>
<evidence type="ECO:0000256" key="1">
    <source>
        <dbReference type="PROSITE-ProRule" id="PRU00649"/>
    </source>
</evidence>
<dbReference type="EMBL" id="JABFOF010000007">
    <property type="protein sequence ID" value="KAG2391509.1"/>
    <property type="molecule type" value="Genomic_DNA"/>
</dbReference>
<dbReference type="PANTHER" id="PTHR47350">
    <property type="entry name" value="PROTEIN IWS1 HOMOLOG 1"/>
    <property type="match status" value="1"/>
</dbReference>
<keyword evidence="1" id="KW-0539">Nucleus</keyword>
<dbReference type="AlphaFoldDB" id="A0A8T0K480"/>
<comment type="caution">
    <text evidence="3">The sequence shown here is derived from an EMBL/GenBank/DDBJ whole genome shotgun (WGS) entry which is preliminary data.</text>
</comment>
<dbReference type="Pfam" id="PF08711">
    <property type="entry name" value="Med26"/>
    <property type="match status" value="1"/>
</dbReference>
<feature type="domain" description="TFIIS N-terminal" evidence="2">
    <location>
        <begin position="97"/>
        <end position="178"/>
    </location>
</feature>
<dbReference type="PANTHER" id="PTHR47350:SF4">
    <property type="entry name" value="PROTEIN IWS1 HOMOLOG 1"/>
    <property type="match status" value="1"/>
</dbReference>
<dbReference type="GO" id="GO:0032784">
    <property type="term" value="P:regulation of DNA-templated transcription elongation"/>
    <property type="evidence" value="ECO:0007669"/>
    <property type="project" value="InterPro"/>
</dbReference>
<name>A0A8T0K480_PHAAN</name>
<dbReference type="Gene3D" id="1.20.930.10">
    <property type="entry name" value="Conserved domain common to transcription factors TFIIS, elongin A, CRSP70"/>
    <property type="match status" value="1"/>
</dbReference>
<organism evidence="3 4">
    <name type="scientific">Phaseolus angularis</name>
    <name type="common">Azuki bean</name>
    <name type="synonym">Vigna angularis</name>
    <dbReference type="NCBI Taxonomy" id="3914"/>
    <lineage>
        <taxon>Eukaryota</taxon>
        <taxon>Viridiplantae</taxon>
        <taxon>Streptophyta</taxon>
        <taxon>Embryophyta</taxon>
        <taxon>Tracheophyta</taxon>
        <taxon>Spermatophyta</taxon>
        <taxon>Magnoliopsida</taxon>
        <taxon>eudicotyledons</taxon>
        <taxon>Gunneridae</taxon>
        <taxon>Pentapetalae</taxon>
        <taxon>rosids</taxon>
        <taxon>fabids</taxon>
        <taxon>Fabales</taxon>
        <taxon>Fabaceae</taxon>
        <taxon>Papilionoideae</taxon>
        <taxon>50 kb inversion clade</taxon>
        <taxon>NPAAA clade</taxon>
        <taxon>indigoferoid/millettioid clade</taxon>
        <taxon>Phaseoleae</taxon>
        <taxon>Vigna</taxon>
    </lineage>
</organism>
<dbReference type="InterPro" id="IPR035441">
    <property type="entry name" value="TFIIS/LEDGF_dom_sf"/>
</dbReference>
<dbReference type="InterPro" id="IPR017923">
    <property type="entry name" value="TFIIS_N"/>
</dbReference>
<reference evidence="3 4" key="1">
    <citation type="submission" date="2020-05" db="EMBL/GenBank/DDBJ databases">
        <title>Vigna angularis (adzuki bean) Var. LongXiaoDou No. 4 denovo assembly.</title>
        <authorList>
            <person name="Xiang H."/>
        </authorList>
    </citation>
    <scope>NUCLEOTIDE SEQUENCE [LARGE SCALE GENOMIC DNA]</scope>
    <source>
        <tissue evidence="3">Leaf</tissue>
    </source>
</reference>
<evidence type="ECO:0000259" key="2">
    <source>
        <dbReference type="PROSITE" id="PS51319"/>
    </source>
</evidence>
<evidence type="ECO:0000313" key="3">
    <source>
        <dbReference type="EMBL" id="KAG2391509.1"/>
    </source>
</evidence>
<comment type="subcellular location">
    <subcellularLocation>
        <location evidence="1">Nucleus</location>
    </subcellularLocation>
</comment>
<dbReference type="PROSITE" id="PS51319">
    <property type="entry name" value="TFIIS_N"/>
    <property type="match status" value="1"/>
</dbReference>
<dbReference type="InterPro" id="IPR044204">
    <property type="entry name" value="IWS1/2"/>
</dbReference>
<dbReference type="Proteomes" id="UP000743370">
    <property type="component" value="Unassembled WGS sequence"/>
</dbReference>
<protein>
    <submittedName>
        <fullName evidence="3">Protein IWS1-like protein</fullName>
    </submittedName>
</protein>